<keyword evidence="2" id="KW-1185">Reference proteome</keyword>
<protein>
    <submittedName>
        <fullName evidence="1">Uncharacterized protein</fullName>
    </submittedName>
</protein>
<organism evidence="1 2">
    <name type="scientific">Paenarthrobacter ureafaciens</name>
    <dbReference type="NCBI Taxonomy" id="37931"/>
    <lineage>
        <taxon>Bacteria</taxon>
        <taxon>Bacillati</taxon>
        <taxon>Actinomycetota</taxon>
        <taxon>Actinomycetes</taxon>
        <taxon>Micrococcales</taxon>
        <taxon>Micrococcaceae</taxon>
        <taxon>Paenarthrobacter</taxon>
    </lineage>
</organism>
<dbReference type="EMBL" id="CP101185">
    <property type="protein sequence ID" value="UYV96035.1"/>
    <property type="molecule type" value="Genomic_DNA"/>
</dbReference>
<dbReference type="Proteomes" id="UP001163293">
    <property type="component" value="Chromosome"/>
</dbReference>
<proteinExistence type="predicted"/>
<reference evidence="1" key="1">
    <citation type="submission" date="2022-07" db="EMBL/GenBank/DDBJ databases">
        <authorList>
            <person name="Wu T."/>
        </authorList>
    </citation>
    <scope>NUCLEOTIDE SEQUENCE</scope>
    <source>
        <strain evidence="1">SD-1</strain>
    </source>
</reference>
<evidence type="ECO:0000313" key="2">
    <source>
        <dbReference type="Proteomes" id="UP001163293"/>
    </source>
</evidence>
<dbReference type="AlphaFoldDB" id="A0AAX3ED73"/>
<accession>A0AAX3ED73</accession>
<dbReference type="RefSeq" id="WP_069695043.1">
    <property type="nucleotide sequence ID" value="NZ_CP043010.1"/>
</dbReference>
<evidence type="ECO:0000313" key="1">
    <source>
        <dbReference type="EMBL" id="UYV96035.1"/>
    </source>
</evidence>
<sequence length="136" mass="15603">MAVVNTCAYDAQGRLMRPSDSEVRRARFARDFDTGERPTFDRGSVHFFTMSTSGRTAEQAHERAREMLGRFFERAESVAGYRRLEMRRRQGVMPCNRNVSITYEILYAVEDGHRVRAHIPESPNAGYRRGHSAAAF</sequence>
<name>A0AAX3ED73_PAEUR</name>
<gene>
    <name evidence="1" type="ORF">NL394_13185</name>
</gene>